<evidence type="ECO:0000256" key="8">
    <source>
        <dbReference type="ARBA" id="ARBA00035585"/>
    </source>
</evidence>
<proteinExistence type="inferred from homology"/>
<keyword evidence="10" id="KW-0915">Sodium</keyword>
<evidence type="ECO:0000313" key="11">
    <source>
        <dbReference type="EMBL" id="SOC56429.1"/>
    </source>
</evidence>
<evidence type="ECO:0000256" key="6">
    <source>
        <dbReference type="ARBA" id="ARBA00023303"/>
    </source>
</evidence>
<comment type="function">
    <text evidence="9 10">Fluoride-specific ion channel. Important for reducing fluoride concentration in the cell, thus reducing its toxicity.</text>
</comment>
<keyword evidence="4 10" id="KW-1133">Transmembrane helix</keyword>
<feature type="transmembrane region" description="Helical" evidence="10">
    <location>
        <begin position="33"/>
        <end position="52"/>
    </location>
</feature>
<dbReference type="HAMAP" id="MF_00454">
    <property type="entry name" value="FluC"/>
    <property type="match status" value="1"/>
</dbReference>
<keyword evidence="2 10" id="KW-1003">Cell membrane</keyword>
<keyword evidence="3 10" id="KW-0812">Transmembrane</keyword>
<dbReference type="GO" id="GO:0062054">
    <property type="term" value="F:fluoride channel activity"/>
    <property type="evidence" value="ECO:0007669"/>
    <property type="project" value="UniProtKB-UniRule"/>
</dbReference>
<feature type="transmembrane region" description="Helical" evidence="10">
    <location>
        <begin position="59"/>
        <end position="81"/>
    </location>
</feature>
<keyword evidence="5 10" id="KW-0472">Membrane</keyword>
<comment type="subcellular location">
    <subcellularLocation>
        <location evidence="1 10">Cell membrane</location>
        <topology evidence="1 10">Multi-pass membrane protein</topology>
    </subcellularLocation>
</comment>
<dbReference type="Pfam" id="PF02537">
    <property type="entry name" value="CRCB"/>
    <property type="match status" value="1"/>
</dbReference>
<comment type="activity regulation">
    <text evidence="10">Na(+) is not transported, but it plays an essential structural role and its presence is essential for fluoride channel function.</text>
</comment>
<evidence type="ECO:0000313" key="12">
    <source>
        <dbReference type="Proteomes" id="UP000219688"/>
    </source>
</evidence>
<dbReference type="PANTHER" id="PTHR28259">
    <property type="entry name" value="FLUORIDE EXPORT PROTEIN 1-RELATED"/>
    <property type="match status" value="1"/>
</dbReference>
<evidence type="ECO:0000256" key="3">
    <source>
        <dbReference type="ARBA" id="ARBA00022692"/>
    </source>
</evidence>
<feature type="binding site" evidence="10">
    <location>
        <position position="73"/>
    </location>
    <ligand>
        <name>Na(+)</name>
        <dbReference type="ChEBI" id="CHEBI:29101"/>
        <note>structural</note>
    </ligand>
</feature>
<dbReference type="EMBL" id="OBQK01000007">
    <property type="protein sequence ID" value="SOC56429.1"/>
    <property type="molecule type" value="Genomic_DNA"/>
</dbReference>
<dbReference type="GO" id="GO:0046872">
    <property type="term" value="F:metal ion binding"/>
    <property type="evidence" value="ECO:0007669"/>
    <property type="project" value="UniProtKB-KW"/>
</dbReference>
<accession>A0A285VQT7</accession>
<comment type="catalytic activity">
    <reaction evidence="8">
        <text>fluoride(in) = fluoride(out)</text>
        <dbReference type="Rhea" id="RHEA:76159"/>
        <dbReference type="ChEBI" id="CHEBI:17051"/>
    </reaction>
    <physiologicalReaction direction="left-to-right" evidence="8">
        <dbReference type="Rhea" id="RHEA:76160"/>
    </physiologicalReaction>
</comment>
<evidence type="ECO:0000256" key="7">
    <source>
        <dbReference type="ARBA" id="ARBA00035120"/>
    </source>
</evidence>
<keyword evidence="10" id="KW-0813">Transport</keyword>
<evidence type="ECO:0000256" key="4">
    <source>
        <dbReference type="ARBA" id="ARBA00022989"/>
    </source>
</evidence>
<keyword evidence="12" id="KW-1185">Reference proteome</keyword>
<evidence type="ECO:0000256" key="2">
    <source>
        <dbReference type="ARBA" id="ARBA00022475"/>
    </source>
</evidence>
<protein>
    <recommendedName>
        <fullName evidence="10">Fluoride-specific ion channel FluC</fullName>
    </recommendedName>
</protein>
<dbReference type="GO" id="GO:0140114">
    <property type="term" value="P:cellular detoxification of fluoride"/>
    <property type="evidence" value="ECO:0007669"/>
    <property type="project" value="UniProtKB-UniRule"/>
</dbReference>
<sequence>MPWGAALLVVAVGGALGAVLRHLLSMPPLGPFRGVLLVNVLGSAALGALVAGSDRLPTTAVLLIGTGLCGAMTTWSTLAVQTWELGRRDAVRAAAYLLVTLVLGVAAAVLTLRLLS</sequence>
<keyword evidence="6 10" id="KW-0407">Ion channel</keyword>
<dbReference type="PANTHER" id="PTHR28259:SF1">
    <property type="entry name" value="FLUORIDE EXPORT PROTEIN 1-RELATED"/>
    <property type="match status" value="1"/>
</dbReference>
<feature type="binding site" evidence="10">
    <location>
        <position position="70"/>
    </location>
    <ligand>
        <name>Na(+)</name>
        <dbReference type="ChEBI" id="CHEBI:29101"/>
        <note>structural</note>
    </ligand>
</feature>
<reference evidence="12" key="1">
    <citation type="submission" date="2017-08" db="EMBL/GenBank/DDBJ databases">
        <authorList>
            <person name="Varghese N."/>
            <person name="Submissions S."/>
        </authorList>
    </citation>
    <scope>NUCLEOTIDE SEQUENCE [LARGE SCALE GENOMIC DNA]</scope>
    <source>
        <strain evidence="12">USBA17B2</strain>
    </source>
</reference>
<evidence type="ECO:0000256" key="5">
    <source>
        <dbReference type="ARBA" id="ARBA00023136"/>
    </source>
</evidence>
<evidence type="ECO:0000256" key="1">
    <source>
        <dbReference type="ARBA" id="ARBA00004651"/>
    </source>
</evidence>
<dbReference type="Proteomes" id="UP000219688">
    <property type="component" value="Unassembled WGS sequence"/>
</dbReference>
<comment type="similarity">
    <text evidence="7 10">Belongs to the fluoride channel Fluc/FEX (TC 1.A.43) family.</text>
</comment>
<organism evidence="11 12">
    <name type="scientific">Ornithinimicrobium cerasi</name>
    <dbReference type="NCBI Taxonomy" id="2248773"/>
    <lineage>
        <taxon>Bacteria</taxon>
        <taxon>Bacillati</taxon>
        <taxon>Actinomycetota</taxon>
        <taxon>Actinomycetes</taxon>
        <taxon>Micrococcales</taxon>
        <taxon>Ornithinimicrobiaceae</taxon>
        <taxon>Ornithinimicrobium</taxon>
    </lineage>
</organism>
<evidence type="ECO:0000256" key="9">
    <source>
        <dbReference type="ARBA" id="ARBA00049940"/>
    </source>
</evidence>
<gene>
    <name evidence="10" type="primary">fluC</name>
    <name evidence="10" type="synonym">crcB</name>
    <name evidence="11" type="ORF">SAMN05421879_107179</name>
</gene>
<dbReference type="AlphaFoldDB" id="A0A285VQT7"/>
<name>A0A285VQT7_9MICO</name>
<keyword evidence="10" id="KW-0479">Metal-binding</keyword>
<dbReference type="InterPro" id="IPR003691">
    <property type="entry name" value="FluC"/>
</dbReference>
<keyword evidence="10" id="KW-0406">Ion transport</keyword>
<dbReference type="RefSeq" id="WP_097188517.1">
    <property type="nucleotide sequence ID" value="NZ_OBQK01000007.1"/>
</dbReference>
<feature type="transmembrane region" description="Helical" evidence="10">
    <location>
        <begin position="93"/>
        <end position="115"/>
    </location>
</feature>
<evidence type="ECO:0000256" key="10">
    <source>
        <dbReference type="HAMAP-Rule" id="MF_00454"/>
    </source>
</evidence>
<dbReference type="GO" id="GO:0005886">
    <property type="term" value="C:plasma membrane"/>
    <property type="evidence" value="ECO:0007669"/>
    <property type="project" value="UniProtKB-SubCell"/>
</dbReference>